<proteinExistence type="predicted"/>
<evidence type="ECO:0000256" key="1">
    <source>
        <dbReference type="SAM" id="MobiDB-lite"/>
    </source>
</evidence>
<dbReference type="Proteomes" id="UP000596660">
    <property type="component" value="Unplaced"/>
</dbReference>
<name>A0A803LPE6_CHEQI</name>
<dbReference type="EnsemblPlants" id="AUR62016825-RA">
    <property type="protein sequence ID" value="AUR62016825-RA:cds"/>
    <property type="gene ID" value="AUR62016825"/>
</dbReference>
<evidence type="ECO:0000313" key="3">
    <source>
        <dbReference type="Proteomes" id="UP000596660"/>
    </source>
</evidence>
<dbReference type="Gramene" id="AUR62016825-RA">
    <property type="protein sequence ID" value="AUR62016825-RA:cds"/>
    <property type="gene ID" value="AUR62016825"/>
</dbReference>
<dbReference type="AlphaFoldDB" id="A0A803LPE6"/>
<reference evidence="2" key="1">
    <citation type="journal article" date="2017" name="Nature">
        <title>The genome of Chenopodium quinoa.</title>
        <authorList>
            <person name="Jarvis D.E."/>
            <person name="Ho Y.S."/>
            <person name="Lightfoot D.J."/>
            <person name="Schmoeckel S.M."/>
            <person name="Li B."/>
            <person name="Borm T.J.A."/>
            <person name="Ohyanagi H."/>
            <person name="Mineta K."/>
            <person name="Michell C.T."/>
            <person name="Saber N."/>
            <person name="Kharbatia N.M."/>
            <person name="Rupper R.R."/>
            <person name="Sharp A.R."/>
            <person name="Dally N."/>
            <person name="Boughton B.A."/>
            <person name="Woo Y.H."/>
            <person name="Gao G."/>
            <person name="Schijlen E.G.W.M."/>
            <person name="Guo X."/>
            <person name="Momin A.A."/>
            <person name="Negrao S."/>
            <person name="Al-Babili S."/>
            <person name="Gehring C."/>
            <person name="Roessner U."/>
            <person name="Jung C."/>
            <person name="Murphy K."/>
            <person name="Arold S.T."/>
            <person name="Gojobori T."/>
            <person name="van der Linden C.G."/>
            <person name="van Loo E.N."/>
            <person name="Jellen E.N."/>
            <person name="Maughan P.J."/>
            <person name="Tester M."/>
        </authorList>
    </citation>
    <scope>NUCLEOTIDE SEQUENCE [LARGE SCALE GENOMIC DNA]</scope>
    <source>
        <strain evidence="2">cv. PI 614886</strain>
    </source>
</reference>
<keyword evidence="3" id="KW-1185">Reference proteome</keyword>
<organism evidence="2 3">
    <name type="scientific">Chenopodium quinoa</name>
    <name type="common">Quinoa</name>
    <dbReference type="NCBI Taxonomy" id="63459"/>
    <lineage>
        <taxon>Eukaryota</taxon>
        <taxon>Viridiplantae</taxon>
        <taxon>Streptophyta</taxon>
        <taxon>Embryophyta</taxon>
        <taxon>Tracheophyta</taxon>
        <taxon>Spermatophyta</taxon>
        <taxon>Magnoliopsida</taxon>
        <taxon>eudicotyledons</taxon>
        <taxon>Gunneridae</taxon>
        <taxon>Pentapetalae</taxon>
        <taxon>Caryophyllales</taxon>
        <taxon>Chenopodiaceae</taxon>
        <taxon>Chenopodioideae</taxon>
        <taxon>Atripliceae</taxon>
        <taxon>Chenopodium</taxon>
    </lineage>
</organism>
<feature type="region of interest" description="Disordered" evidence="1">
    <location>
        <begin position="15"/>
        <end position="48"/>
    </location>
</feature>
<evidence type="ECO:0000313" key="2">
    <source>
        <dbReference type="EnsemblPlants" id="AUR62016825-RA:cds"/>
    </source>
</evidence>
<reference evidence="2" key="2">
    <citation type="submission" date="2021-03" db="UniProtKB">
        <authorList>
            <consortium name="EnsemblPlants"/>
        </authorList>
    </citation>
    <scope>IDENTIFICATION</scope>
</reference>
<protein>
    <submittedName>
        <fullName evidence="2">Uncharacterized protein</fullName>
    </submittedName>
</protein>
<feature type="compositionally biased region" description="Polar residues" evidence="1">
    <location>
        <begin position="30"/>
        <end position="43"/>
    </location>
</feature>
<accession>A0A803LPE6</accession>
<sequence>MGLVDAIDNVVPISPNSNTNCAPPSPTQTPPKNGSYYHQSNFQSNSNPPCYSNPSYGYPPAYAPNGTYGSYYNTGNNVNGSGIQKNGDIKIGNRSQRTGGVKIGSIGSNIGNQGGQQLVGDVKLANIG</sequence>